<evidence type="ECO:0000256" key="6">
    <source>
        <dbReference type="ARBA" id="ARBA00023180"/>
    </source>
</evidence>
<proteinExistence type="inferred from homology"/>
<evidence type="ECO:0000256" key="1">
    <source>
        <dbReference type="ARBA" id="ARBA00010701"/>
    </source>
</evidence>
<keyword evidence="3" id="KW-0378">Hydrolase</keyword>
<evidence type="ECO:0000313" key="9">
    <source>
        <dbReference type="Proteomes" id="UP001321473"/>
    </source>
</evidence>
<keyword evidence="5" id="KW-0443">Lipid metabolism</keyword>
<dbReference type="GO" id="GO:0016787">
    <property type="term" value="F:hydrolase activity"/>
    <property type="evidence" value="ECO:0007669"/>
    <property type="project" value="UniProtKB-KW"/>
</dbReference>
<dbReference type="PANTHER" id="PTHR11005">
    <property type="entry name" value="LYSOSOMAL ACID LIPASE-RELATED"/>
    <property type="match status" value="1"/>
</dbReference>
<accession>A0AAQ4DS11</accession>
<gene>
    <name evidence="8" type="ORF">V5799_032135</name>
</gene>
<comment type="similarity">
    <text evidence="1">Belongs to the AB hydrolase superfamily. Lipase family.</text>
</comment>
<protein>
    <recommendedName>
        <fullName evidence="7">Partial AB-hydrolase lipase domain-containing protein</fullName>
    </recommendedName>
</protein>
<keyword evidence="9" id="KW-1185">Reference proteome</keyword>
<dbReference type="Proteomes" id="UP001321473">
    <property type="component" value="Unassembled WGS sequence"/>
</dbReference>
<feature type="domain" description="Partial AB-hydrolase lipase" evidence="7">
    <location>
        <begin position="144"/>
        <end position="215"/>
    </location>
</feature>
<comment type="caution">
    <text evidence="8">The sequence shown here is derived from an EMBL/GenBank/DDBJ whole genome shotgun (WGS) entry which is preliminary data.</text>
</comment>
<dbReference type="Pfam" id="PF04083">
    <property type="entry name" value="Abhydro_lipase"/>
    <property type="match status" value="1"/>
</dbReference>
<dbReference type="AlphaFoldDB" id="A0AAQ4DS11"/>
<keyword evidence="4" id="KW-0442">Lipid degradation</keyword>
<dbReference type="InterPro" id="IPR006693">
    <property type="entry name" value="AB_hydrolase_lipase"/>
</dbReference>
<organism evidence="8 9">
    <name type="scientific">Amblyomma americanum</name>
    <name type="common">Lone star tick</name>
    <dbReference type="NCBI Taxonomy" id="6943"/>
    <lineage>
        <taxon>Eukaryota</taxon>
        <taxon>Metazoa</taxon>
        <taxon>Ecdysozoa</taxon>
        <taxon>Arthropoda</taxon>
        <taxon>Chelicerata</taxon>
        <taxon>Arachnida</taxon>
        <taxon>Acari</taxon>
        <taxon>Parasitiformes</taxon>
        <taxon>Ixodida</taxon>
        <taxon>Ixodoidea</taxon>
        <taxon>Ixodidae</taxon>
        <taxon>Amblyomminae</taxon>
        <taxon>Amblyomma</taxon>
    </lineage>
</organism>
<dbReference type="EMBL" id="JARKHS020027566">
    <property type="protein sequence ID" value="KAK8765251.1"/>
    <property type="molecule type" value="Genomic_DNA"/>
</dbReference>
<evidence type="ECO:0000259" key="7">
    <source>
        <dbReference type="Pfam" id="PF04083"/>
    </source>
</evidence>
<reference evidence="8 9" key="1">
    <citation type="journal article" date="2023" name="Arcadia Sci">
        <title>De novo assembly of a long-read Amblyomma americanum tick genome.</title>
        <authorList>
            <person name="Chou S."/>
            <person name="Poskanzer K.E."/>
            <person name="Rollins M."/>
            <person name="Thuy-Boun P.S."/>
        </authorList>
    </citation>
    <scope>NUCLEOTIDE SEQUENCE [LARGE SCALE GENOMIC DNA]</scope>
    <source>
        <strain evidence="8">F_SG_1</strain>
        <tissue evidence="8">Salivary glands</tissue>
    </source>
</reference>
<evidence type="ECO:0000256" key="2">
    <source>
        <dbReference type="ARBA" id="ARBA00022729"/>
    </source>
</evidence>
<evidence type="ECO:0000256" key="3">
    <source>
        <dbReference type="ARBA" id="ARBA00022801"/>
    </source>
</evidence>
<keyword evidence="6" id="KW-0325">Glycoprotein</keyword>
<evidence type="ECO:0000256" key="4">
    <source>
        <dbReference type="ARBA" id="ARBA00022963"/>
    </source>
</evidence>
<keyword evidence="2" id="KW-0732">Signal</keyword>
<dbReference type="FunFam" id="3.40.50.1820:FF:000057">
    <property type="entry name" value="Lipase"/>
    <property type="match status" value="1"/>
</dbReference>
<evidence type="ECO:0000256" key="5">
    <source>
        <dbReference type="ARBA" id="ARBA00023098"/>
    </source>
</evidence>
<dbReference type="Gene3D" id="3.40.50.1820">
    <property type="entry name" value="alpha/beta hydrolase"/>
    <property type="match status" value="1"/>
</dbReference>
<dbReference type="SUPFAM" id="SSF53474">
    <property type="entry name" value="alpha/beta-Hydrolases"/>
    <property type="match status" value="1"/>
</dbReference>
<dbReference type="InterPro" id="IPR029058">
    <property type="entry name" value="AB_hydrolase_fold"/>
</dbReference>
<sequence length="522" mass="58977">MHNERQHRHWRSTRSVVATTGRVVAGQQRVFDRRYWREQVVSAWNPRRSARWEAISVTVSRKSRAQSEQRHRGFSSCRCCRSCIGFSGVERRAPLAESGASMKATVLSSGGKYKLGAFVVLLASLLWLRQPPVGSVDPDAERNVTEIITDKGYLVQEYEVTTRDGYVLRLQRIPYGRHVPDSSPSASRGLRTQGAPPVVVMHALLFSSAVWVVNGPDQGLPYVLADAGFDVWLANMRGNTQSRHLHYTRDQKEFWDFSFDDISKYDVPDTIDFVLNHTGHNKTLYVGHSLGAATLFGLLSERPEYNDKILLFSAFAPAVHFNNMKSPIGPVLPRFRELAAVAALFGRYDFLRRGWAIETFVATICRYPATKAFCHGFITFVSGQQTRPINATRLPVFLSDVPSGTSFKNMIHIGQVYKNGRFAKFDYGEQRNVDIYGQATPPEYDLRRVSAPVALFWTEGDALVPAEDMPLLRDKLPNLVLDFRVADDRFSHQEFAMGVTAREAVYDGLVDTMQRFSRQDVL</sequence>
<name>A0AAQ4DS11_AMBAM</name>
<dbReference type="GO" id="GO:0016042">
    <property type="term" value="P:lipid catabolic process"/>
    <property type="evidence" value="ECO:0007669"/>
    <property type="project" value="UniProtKB-KW"/>
</dbReference>
<evidence type="ECO:0000313" key="8">
    <source>
        <dbReference type="EMBL" id="KAK8765251.1"/>
    </source>
</evidence>